<keyword evidence="2" id="KW-0723">Serine/threonine-protein kinase</keyword>
<dbReference type="AlphaFoldDB" id="A0A3P9K9S8"/>
<evidence type="ECO:0000256" key="7">
    <source>
        <dbReference type="ARBA" id="ARBA00022840"/>
    </source>
</evidence>
<evidence type="ECO:0000256" key="2">
    <source>
        <dbReference type="ARBA" id="ARBA00022527"/>
    </source>
</evidence>
<evidence type="ECO:0000256" key="9">
    <source>
        <dbReference type="ARBA" id="ARBA00048679"/>
    </source>
</evidence>
<evidence type="ECO:0000313" key="12">
    <source>
        <dbReference type="Ensembl" id="ENSORLP00020005184.1"/>
    </source>
</evidence>
<dbReference type="FunFam" id="1.10.510.10:FF:000072">
    <property type="entry name" value="AP2 associated kinase 1"/>
    <property type="match status" value="1"/>
</dbReference>
<dbReference type="PANTHER" id="PTHR47907">
    <property type="entry name" value="PROTEIN KINASE DOMAIN-CONTAINING PROTEIN"/>
    <property type="match status" value="1"/>
</dbReference>
<dbReference type="CDD" id="cd14037">
    <property type="entry name" value="STKc_NAK_like"/>
    <property type="match status" value="1"/>
</dbReference>
<dbReference type="GO" id="GO:0004674">
    <property type="term" value="F:protein serine/threonine kinase activity"/>
    <property type="evidence" value="ECO:0007669"/>
    <property type="project" value="UniProtKB-KW"/>
</dbReference>
<reference evidence="12" key="4">
    <citation type="submission" date="2025-09" db="UniProtKB">
        <authorList>
            <consortium name="Ensembl"/>
        </authorList>
    </citation>
    <scope>IDENTIFICATION</scope>
    <source>
        <strain evidence="12">HNI</strain>
    </source>
</reference>
<dbReference type="Ensembl" id="ENSORLT00020006713.1">
    <property type="protein sequence ID" value="ENSORLP00020005184.1"/>
    <property type="gene ID" value="ENSORLG00020006081.1"/>
</dbReference>
<feature type="compositionally biased region" description="Acidic residues" evidence="10">
    <location>
        <begin position="746"/>
        <end position="764"/>
    </location>
</feature>
<feature type="domain" description="Protein kinase" evidence="11">
    <location>
        <begin position="46"/>
        <end position="312"/>
    </location>
</feature>
<feature type="region of interest" description="Disordered" evidence="10">
    <location>
        <begin position="342"/>
        <end position="401"/>
    </location>
</feature>
<feature type="region of interest" description="Disordered" evidence="10">
    <location>
        <begin position="537"/>
        <end position="557"/>
    </location>
</feature>
<sequence length="976" mass="105048">MKKFFDSRRELASSGPGSGAGGGSACCSGGGGSFIGRMFSIGRYQVTVEEIIAEGGFAIVFLVRTHQGHRCALKRMYVNNEDDLQICKLEIQIMRDLVGNKNIVGFLDSSITAVGSGDVWEVLILMDFCRGGQVVNLMNQRLQTGFSEAEVLQIFCDTCEAVARLHHCKTPIIHRDLKVENILLHDRGHYVLCDFGSATNRFQNPQEEGVAAVEEEIKKYTTLSYRAPEMVNLYGGEAITTKADIWALGCLLYKLCFFTLPFGESQVAICDGSFTIPDNSRYSQEMHCLIRYMLEPHPEIRPDIYQVSYFAFKLARRECPVPNLHNSPIPAKLPEPIRASEAVAKKSQTKARLTDPVPTTETSIAPRQRPKAGQAQPQPISGILPIQPALTPRKRPSVATGTPPAIGVGIGVPAAAQAVQQVPTVQTAPQALQTANMQLQGTPQHQQLFMKQQQAPAFLSPQINQQHQLQDLQQQQTPPQPSALPQSNANAIPPVVPMQQQQHLIVHEKAASHLTAIPESAVIGPAADPEGSCRGIHKAGSLTPPSSPKIAPKSGHRRILSDVTHSAVFGVPVSKSTQLLQAAAAEASLNKSKSASTTPSGSPCSSQQSVYHPGGVDAPSGFAAPNTSGWNPFGDDNFSKLTAEELLNKDFAKLAETAAVEEKVARSSEGVIPELSAFPDSAFLMSGGEKGIDDEFDPIPVLISKSSNQDLQEVKNGYCVLEEGHESKAVEGNSLYNEGCEHSSGDDEDEEAQKDELQEEEEALDINVTGHDLSGSRPLLMDSEEEEEHGPPLALNSSLHSSAAPIQTPDSLHQIASDTFSPNHSTLVSQPEKGMDVTADVFSNAPFRIAQHDSADVFANAPFPRGPTVAQPDDDVFSQAPFGKKKDPKTVYHLAAGVLAVPPDQGVLGQVAQQPFRPQALAKYSRHFEGPLPEPAAAAGAGSLQAGPLQSWTSEMSSVDPFISAPFHLKAQQEKP</sequence>
<keyword evidence="6" id="KW-0418">Kinase</keyword>
<dbReference type="Gene3D" id="1.10.510.10">
    <property type="entry name" value="Transferase(Phosphotransferase) domain 1"/>
    <property type="match status" value="1"/>
</dbReference>
<dbReference type="Pfam" id="PF00069">
    <property type="entry name" value="Pkinase"/>
    <property type="match status" value="1"/>
</dbReference>
<dbReference type="PROSITE" id="PS00108">
    <property type="entry name" value="PROTEIN_KINASE_ST"/>
    <property type="match status" value="1"/>
</dbReference>
<evidence type="ECO:0000256" key="8">
    <source>
        <dbReference type="ARBA" id="ARBA00047899"/>
    </source>
</evidence>
<evidence type="ECO:0000259" key="11">
    <source>
        <dbReference type="PROSITE" id="PS50011"/>
    </source>
</evidence>
<dbReference type="EC" id="2.7.11.1" evidence="1"/>
<dbReference type="PROSITE" id="PS50011">
    <property type="entry name" value="PROTEIN_KINASE_DOM"/>
    <property type="match status" value="1"/>
</dbReference>
<reference key="1">
    <citation type="journal article" date="2007" name="Nature">
        <title>The medaka draft genome and insights into vertebrate genome evolution.</title>
        <authorList>
            <person name="Kasahara M."/>
            <person name="Naruse K."/>
            <person name="Sasaki S."/>
            <person name="Nakatani Y."/>
            <person name="Qu W."/>
            <person name="Ahsan B."/>
            <person name="Yamada T."/>
            <person name="Nagayasu Y."/>
            <person name="Doi K."/>
            <person name="Kasai Y."/>
            <person name="Jindo T."/>
            <person name="Kobayashi D."/>
            <person name="Shimada A."/>
            <person name="Toyoda A."/>
            <person name="Kuroki Y."/>
            <person name="Fujiyama A."/>
            <person name="Sasaki T."/>
            <person name="Shimizu A."/>
            <person name="Asakawa S."/>
            <person name="Shimizu N."/>
            <person name="Hashimoto S."/>
            <person name="Yang J."/>
            <person name="Lee Y."/>
            <person name="Matsushima K."/>
            <person name="Sugano S."/>
            <person name="Sakaizumi M."/>
            <person name="Narita T."/>
            <person name="Ohishi K."/>
            <person name="Haga S."/>
            <person name="Ohta F."/>
            <person name="Nomoto H."/>
            <person name="Nogata K."/>
            <person name="Morishita T."/>
            <person name="Endo T."/>
            <person name="Shin-I T."/>
            <person name="Takeda H."/>
            <person name="Morishita S."/>
            <person name="Kohara Y."/>
        </authorList>
    </citation>
    <scope>NUCLEOTIDE SEQUENCE [LARGE SCALE GENOMIC DNA]</scope>
    <source>
        <strain>Hd-rR</strain>
    </source>
</reference>
<dbReference type="InterPro" id="IPR000719">
    <property type="entry name" value="Prot_kinase_dom"/>
</dbReference>
<comment type="catalytic activity">
    <reaction evidence="9">
        <text>L-seryl-[protein] + ATP = O-phospho-L-seryl-[protein] + ADP + H(+)</text>
        <dbReference type="Rhea" id="RHEA:17989"/>
        <dbReference type="Rhea" id="RHEA-COMP:9863"/>
        <dbReference type="Rhea" id="RHEA-COMP:11604"/>
        <dbReference type="ChEBI" id="CHEBI:15378"/>
        <dbReference type="ChEBI" id="CHEBI:29999"/>
        <dbReference type="ChEBI" id="CHEBI:30616"/>
        <dbReference type="ChEBI" id="CHEBI:83421"/>
        <dbReference type="ChEBI" id="CHEBI:456216"/>
        <dbReference type="EC" id="2.7.11.1"/>
    </reaction>
</comment>
<evidence type="ECO:0000256" key="3">
    <source>
        <dbReference type="ARBA" id="ARBA00022553"/>
    </source>
</evidence>
<comment type="catalytic activity">
    <reaction evidence="8">
        <text>L-threonyl-[protein] + ATP = O-phospho-L-threonyl-[protein] + ADP + H(+)</text>
        <dbReference type="Rhea" id="RHEA:46608"/>
        <dbReference type="Rhea" id="RHEA-COMP:11060"/>
        <dbReference type="Rhea" id="RHEA-COMP:11605"/>
        <dbReference type="ChEBI" id="CHEBI:15378"/>
        <dbReference type="ChEBI" id="CHEBI:30013"/>
        <dbReference type="ChEBI" id="CHEBI:30616"/>
        <dbReference type="ChEBI" id="CHEBI:61977"/>
        <dbReference type="ChEBI" id="CHEBI:456216"/>
        <dbReference type="EC" id="2.7.11.1"/>
    </reaction>
</comment>
<proteinExistence type="predicted"/>
<reference evidence="12 13" key="2">
    <citation type="submission" date="2017-04" db="EMBL/GenBank/DDBJ databases">
        <title>CpG methylation of centromeres and impact of large insertions on vertebrate speciation.</title>
        <authorList>
            <person name="Ichikawa K."/>
            <person name="Yoshimura J."/>
            <person name="Morishita S."/>
        </authorList>
    </citation>
    <scope>NUCLEOTIDE SEQUENCE</scope>
    <source>
        <strain evidence="12 13">HNI</strain>
    </source>
</reference>
<feature type="region of interest" description="Disordered" evidence="10">
    <location>
        <begin position="730"/>
        <end position="798"/>
    </location>
</feature>
<evidence type="ECO:0000256" key="5">
    <source>
        <dbReference type="ARBA" id="ARBA00022741"/>
    </source>
</evidence>
<feature type="region of interest" description="Disordered" evidence="10">
    <location>
        <begin position="464"/>
        <end position="490"/>
    </location>
</feature>
<evidence type="ECO:0000256" key="6">
    <source>
        <dbReference type="ARBA" id="ARBA00022777"/>
    </source>
</evidence>
<evidence type="ECO:0000256" key="1">
    <source>
        <dbReference type="ARBA" id="ARBA00012513"/>
    </source>
</evidence>
<name>A0A3P9K9S8_ORYLA</name>
<protein>
    <recommendedName>
        <fullName evidence="1">non-specific serine/threonine protein kinase</fullName>
        <ecNumber evidence="1">2.7.11.1</ecNumber>
    </recommendedName>
</protein>
<keyword evidence="3" id="KW-0597">Phosphoprotein</keyword>
<feature type="region of interest" description="Disordered" evidence="10">
    <location>
        <begin position="591"/>
        <end position="623"/>
    </location>
</feature>
<keyword evidence="4" id="KW-0808">Transferase</keyword>
<feature type="compositionally biased region" description="Low complexity" evidence="10">
    <location>
        <begin position="464"/>
        <end position="477"/>
    </location>
</feature>
<dbReference type="SUPFAM" id="SSF56112">
    <property type="entry name" value="Protein kinase-like (PK-like)"/>
    <property type="match status" value="1"/>
</dbReference>
<dbReference type="Proteomes" id="UP000265180">
    <property type="component" value="Chromosome 9"/>
</dbReference>
<dbReference type="SMART" id="SM00220">
    <property type="entry name" value="S_TKc"/>
    <property type="match status" value="1"/>
</dbReference>
<evidence type="ECO:0000313" key="13">
    <source>
        <dbReference type="Proteomes" id="UP000265180"/>
    </source>
</evidence>
<dbReference type="InterPro" id="IPR011009">
    <property type="entry name" value="Kinase-like_dom_sf"/>
</dbReference>
<organism evidence="12 13">
    <name type="scientific">Oryzias latipes</name>
    <name type="common">Japanese rice fish</name>
    <name type="synonym">Japanese killifish</name>
    <dbReference type="NCBI Taxonomy" id="8090"/>
    <lineage>
        <taxon>Eukaryota</taxon>
        <taxon>Metazoa</taxon>
        <taxon>Chordata</taxon>
        <taxon>Craniata</taxon>
        <taxon>Vertebrata</taxon>
        <taxon>Euteleostomi</taxon>
        <taxon>Actinopterygii</taxon>
        <taxon>Neopterygii</taxon>
        <taxon>Teleostei</taxon>
        <taxon>Neoteleostei</taxon>
        <taxon>Acanthomorphata</taxon>
        <taxon>Ovalentaria</taxon>
        <taxon>Atherinomorphae</taxon>
        <taxon>Beloniformes</taxon>
        <taxon>Adrianichthyidae</taxon>
        <taxon>Oryziinae</taxon>
        <taxon>Oryzias</taxon>
    </lineage>
</organism>
<dbReference type="GO" id="GO:0005524">
    <property type="term" value="F:ATP binding"/>
    <property type="evidence" value="ECO:0007669"/>
    <property type="project" value="UniProtKB-KW"/>
</dbReference>
<dbReference type="PANTHER" id="PTHR47907:SF5">
    <property type="entry name" value="AP2 ASSOCIATED KINASE 1"/>
    <property type="match status" value="1"/>
</dbReference>
<evidence type="ECO:0000256" key="10">
    <source>
        <dbReference type="SAM" id="MobiDB-lite"/>
    </source>
</evidence>
<reference evidence="12" key="3">
    <citation type="submission" date="2025-08" db="UniProtKB">
        <authorList>
            <consortium name="Ensembl"/>
        </authorList>
    </citation>
    <scope>IDENTIFICATION</scope>
    <source>
        <strain evidence="12">HNI</strain>
    </source>
</reference>
<keyword evidence="7" id="KW-0067">ATP-binding</keyword>
<evidence type="ECO:0000256" key="4">
    <source>
        <dbReference type="ARBA" id="ARBA00022679"/>
    </source>
</evidence>
<accession>A0A3P9K9S8</accession>
<dbReference type="InterPro" id="IPR008271">
    <property type="entry name" value="Ser/Thr_kinase_AS"/>
</dbReference>
<dbReference type="PROSITE" id="PS51257">
    <property type="entry name" value="PROKAR_LIPOPROTEIN"/>
    <property type="match status" value="1"/>
</dbReference>
<keyword evidence="5" id="KW-0547">Nucleotide-binding</keyword>
<feature type="compositionally biased region" description="Polar residues" evidence="10">
    <location>
        <begin position="597"/>
        <end position="610"/>
    </location>
</feature>
<dbReference type="InterPro" id="IPR051744">
    <property type="entry name" value="AP2_assoc_SerThr_kinase"/>
</dbReference>